<comment type="function">
    <text evidence="4">Catalyzes amidations at positions B, D, E, and G on adenosylcobyrinic A,C-diamide. NH(2) groups are provided by glutamine, and one molecule of ATP is hydrogenolyzed for each amidation.</text>
</comment>
<dbReference type="Pfam" id="PF13500">
    <property type="entry name" value="AAA_26"/>
    <property type="match status" value="1"/>
</dbReference>
<dbReference type="InterPro" id="IPR047045">
    <property type="entry name" value="CobQ_N"/>
</dbReference>
<name>A0ABU3KBB7_9BACT</name>
<dbReference type="Pfam" id="PF07685">
    <property type="entry name" value="GATase_3"/>
    <property type="match status" value="1"/>
</dbReference>
<organism evidence="6 7">
    <name type="scientific">Candidatus Nitronereus thalassa</name>
    <dbReference type="NCBI Taxonomy" id="3020898"/>
    <lineage>
        <taxon>Bacteria</taxon>
        <taxon>Pseudomonadati</taxon>
        <taxon>Nitrospirota</taxon>
        <taxon>Nitrospiria</taxon>
        <taxon>Nitrospirales</taxon>
        <taxon>Nitrospiraceae</taxon>
        <taxon>Candidatus Nitronereus</taxon>
    </lineage>
</organism>
<dbReference type="PROSITE" id="PS51274">
    <property type="entry name" value="GATASE_COBBQ"/>
    <property type="match status" value="1"/>
</dbReference>
<dbReference type="SUPFAM" id="SSF52317">
    <property type="entry name" value="Class I glutamine amidotransferase-like"/>
    <property type="match status" value="1"/>
</dbReference>
<dbReference type="Proteomes" id="UP001250932">
    <property type="component" value="Unassembled WGS sequence"/>
</dbReference>
<keyword evidence="3 4" id="KW-0315">Glutamine amidotransferase</keyword>
<dbReference type="InterPro" id="IPR004459">
    <property type="entry name" value="CobQ_synth"/>
</dbReference>
<accession>A0ABU3KBB7</accession>
<dbReference type="RefSeq" id="WP_313834383.1">
    <property type="nucleotide sequence ID" value="NZ_JAQOUE010000002.1"/>
</dbReference>
<evidence type="ECO:0000313" key="7">
    <source>
        <dbReference type="Proteomes" id="UP001250932"/>
    </source>
</evidence>
<evidence type="ECO:0000313" key="6">
    <source>
        <dbReference type="EMBL" id="MDT7043790.1"/>
    </source>
</evidence>
<evidence type="ECO:0000259" key="5">
    <source>
        <dbReference type="Pfam" id="PF07685"/>
    </source>
</evidence>
<keyword evidence="7" id="KW-1185">Reference proteome</keyword>
<evidence type="ECO:0000256" key="4">
    <source>
        <dbReference type="HAMAP-Rule" id="MF_00028"/>
    </source>
</evidence>
<protein>
    <recommendedName>
        <fullName evidence="4">Cobyric acid synthase</fullName>
    </recommendedName>
</protein>
<dbReference type="NCBIfam" id="NF001989">
    <property type="entry name" value="PRK00784.1"/>
    <property type="match status" value="1"/>
</dbReference>
<dbReference type="InterPro" id="IPR027417">
    <property type="entry name" value="P-loop_NTPase"/>
</dbReference>
<dbReference type="InterPro" id="IPR033949">
    <property type="entry name" value="CobQ_GATase1"/>
</dbReference>
<proteinExistence type="inferred from homology"/>
<sequence length="506" mass="55813">MSKALAILGTASDVGKSLVCAGLGRLLHRKGCDVAPFKSQNMSLNSYVTVEGGEMGRAQVLQAQACGVVPHVDMNPILLKPEADHRSQVVVQGKVWGRHDAQEYFGCRPELFRFVRESYERIAARHEILIIEGAGSAAEVNLRNRDLVNWPVVEMADASVILVADIDRGGVFAQIIGTLDLLEPHERQRVIGVIVNKFRGDRRLFDDGVQILEERTGVSVLGVVPFLRQLELDQEDSVTIDSQAGKPFSPQRINVAVVLLPHMSNFTDFNAIAAEEDVAFHYIKRPDQLKGADVVILPGTKNTLGDLQYLYAQGFCEFIQDYGQKGTGELVGLCGGFQMLGKMVADPRGVEEGGEVPGLGLLDMTSELLPIKHTSQVTAQPLFLSEGQGCVVKGYEIHMGMSHRSSGLPCFEIMGRQGECDGEILLEGMVSSDGLLWGTYIHGVFDEPEFRRAWLNRLRKRKGLKPLDVAVSETVSRRMLTAIDRWASHLEQHVNLQPIFSYLNIN</sequence>
<dbReference type="InterPro" id="IPR029062">
    <property type="entry name" value="Class_I_gatase-like"/>
</dbReference>
<gene>
    <name evidence="4" type="primary">cobQ</name>
    <name evidence="6" type="ORF">PPG34_15655</name>
</gene>
<feature type="active site" description="Nucleophile" evidence="4">
    <location>
        <position position="334"/>
    </location>
</feature>
<keyword evidence="2 4" id="KW-0169">Cobalamin biosynthesis</keyword>
<feature type="domain" description="CobB/CobQ-like glutamine amidotransferase" evidence="5">
    <location>
        <begin position="254"/>
        <end position="449"/>
    </location>
</feature>
<comment type="pathway">
    <text evidence="1 4">Cofactor biosynthesis; adenosylcobalamin biosynthesis.</text>
</comment>
<dbReference type="Gene3D" id="3.40.50.300">
    <property type="entry name" value="P-loop containing nucleotide triphosphate hydrolases"/>
    <property type="match status" value="1"/>
</dbReference>
<comment type="similarity">
    <text evidence="4">Belongs to the CobB/CobQ family. CobQ subfamily.</text>
</comment>
<dbReference type="PANTHER" id="PTHR21343">
    <property type="entry name" value="DETHIOBIOTIN SYNTHETASE"/>
    <property type="match status" value="1"/>
</dbReference>
<dbReference type="InterPro" id="IPR011698">
    <property type="entry name" value="GATase_3"/>
</dbReference>
<dbReference type="SUPFAM" id="SSF52540">
    <property type="entry name" value="P-loop containing nucleoside triphosphate hydrolases"/>
    <property type="match status" value="1"/>
</dbReference>
<evidence type="ECO:0000256" key="2">
    <source>
        <dbReference type="ARBA" id="ARBA00022573"/>
    </source>
</evidence>
<dbReference type="CDD" id="cd01750">
    <property type="entry name" value="GATase1_CobQ"/>
    <property type="match status" value="1"/>
</dbReference>
<evidence type="ECO:0000256" key="1">
    <source>
        <dbReference type="ARBA" id="ARBA00004953"/>
    </source>
</evidence>
<reference evidence="6 7" key="1">
    <citation type="journal article" date="2023" name="ISME J.">
        <title>Cultivation and genomic characterization of novel and ubiquitous marine nitrite-oxidizing bacteria from the Nitrospirales.</title>
        <authorList>
            <person name="Mueller A.J."/>
            <person name="Daebeler A."/>
            <person name="Herbold C.W."/>
            <person name="Kirkegaard R.H."/>
            <person name="Daims H."/>
        </authorList>
    </citation>
    <scope>NUCLEOTIDE SEQUENCE [LARGE SCALE GENOMIC DNA]</scope>
    <source>
        <strain evidence="6 7">EB</strain>
    </source>
</reference>
<comment type="caution">
    <text evidence="6">The sequence shown here is derived from an EMBL/GenBank/DDBJ whole genome shotgun (WGS) entry which is preliminary data.</text>
</comment>
<dbReference type="NCBIfam" id="TIGR00313">
    <property type="entry name" value="cobQ"/>
    <property type="match status" value="1"/>
</dbReference>
<dbReference type="Gene3D" id="3.40.50.880">
    <property type="match status" value="1"/>
</dbReference>
<evidence type="ECO:0000256" key="3">
    <source>
        <dbReference type="ARBA" id="ARBA00022962"/>
    </source>
</evidence>
<dbReference type="CDD" id="cd05389">
    <property type="entry name" value="CobQ_N"/>
    <property type="match status" value="1"/>
</dbReference>
<dbReference type="HAMAP" id="MF_00028">
    <property type="entry name" value="CobQ"/>
    <property type="match status" value="1"/>
</dbReference>
<feature type="active site" evidence="4">
    <location>
        <position position="442"/>
    </location>
</feature>
<dbReference type="EMBL" id="JAQOUE010000002">
    <property type="protein sequence ID" value="MDT7043790.1"/>
    <property type="molecule type" value="Genomic_DNA"/>
</dbReference>
<dbReference type="PANTHER" id="PTHR21343:SF1">
    <property type="entry name" value="COBYRIC ACID SYNTHASE"/>
    <property type="match status" value="1"/>
</dbReference>